<gene>
    <name evidence="1" type="ORF">OS493_024048</name>
</gene>
<dbReference type="AlphaFoldDB" id="A0A9W9ZN73"/>
<keyword evidence="2" id="KW-1185">Reference proteome</keyword>
<name>A0A9W9ZN73_9CNID</name>
<dbReference type="Proteomes" id="UP001163046">
    <property type="component" value="Unassembled WGS sequence"/>
</dbReference>
<accession>A0A9W9ZN73</accession>
<protein>
    <submittedName>
        <fullName evidence="1">Uncharacterized protein</fullName>
    </submittedName>
</protein>
<comment type="caution">
    <text evidence="1">The sequence shown here is derived from an EMBL/GenBank/DDBJ whole genome shotgun (WGS) entry which is preliminary data.</text>
</comment>
<dbReference type="EMBL" id="MU825891">
    <property type="protein sequence ID" value="KAJ7384034.1"/>
    <property type="molecule type" value="Genomic_DNA"/>
</dbReference>
<evidence type="ECO:0000313" key="2">
    <source>
        <dbReference type="Proteomes" id="UP001163046"/>
    </source>
</evidence>
<proteinExistence type="predicted"/>
<reference evidence="1" key="1">
    <citation type="submission" date="2023-01" db="EMBL/GenBank/DDBJ databases">
        <title>Genome assembly of the deep-sea coral Lophelia pertusa.</title>
        <authorList>
            <person name="Herrera S."/>
            <person name="Cordes E."/>
        </authorList>
    </citation>
    <scope>NUCLEOTIDE SEQUENCE</scope>
    <source>
        <strain evidence="1">USNM1676648</strain>
        <tissue evidence="1">Polyp</tissue>
    </source>
</reference>
<organism evidence="1 2">
    <name type="scientific">Desmophyllum pertusum</name>
    <dbReference type="NCBI Taxonomy" id="174260"/>
    <lineage>
        <taxon>Eukaryota</taxon>
        <taxon>Metazoa</taxon>
        <taxon>Cnidaria</taxon>
        <taxon>Anthozoa</taxon>
        <taxon>Hexacorallia</taxon>
        <taxon>Scleractinia</taxon>
        <taxon>Caryophylliina</taxon>
        <taxon>Caryophylliidae</taxon>
        <taxon>Desmophyllum</taxon>
    </lineage>
</organism>
<sequence length="101" mass="11704">MLMSKKGVQYQKMMMVPYQLGEEMLKSQFSESPRLKALISSVKKEQQILNNQNMSAAEKVELTNSLGPEIRKRFKNYRMQQVIGIDDDLEDEPDDLMTTSE</sequence>
<evidence type="ECO:0000313" key="1">
    <source>
        <dbReference type="EMBL" id="KAJ7384034.1"/>
    </source>
</evidence>